<gene>
    <name evidence="2" type="ORF">G2W53_027242</name>
</gene>
<protein>
    <submittedName>
        <fullName evidence="2">Uncharacterized protein</fullName>
    </submittedName>
</protein>
<dbReference type="OrthoDB" id="1845088at2759"/>
<feature type="compositionally biased region" description="Basic residues" evidence="1">
    <location>
        <begin position="98"/>
        <end position="108"/>
    </location>
</feature>
<keyword evidence="3" id="KW-1185">Reference proteome</keyword>
<feature type="compositionally biased region" description="Polar residues" evidence="1">
    <location>
        <begin position="210"/>
        <end position="230"/>
    </location>
</feature>
<dbReference type="Proteomes" id="UP000634136">
    <property type="component" value="Unassembled WGS sequence"/>
</dbReference>
<feature type="region of interest" description="Disordered" evidence="1">
    <location>
        <begin position="1"/>
        <end position="33"/>
    </location>
</feature>
<sequence length="444" mass="47289">MSSSSSSTASASASSSSSTVPKTNSLFSSSSQAAPVKLDRTNYLVWEFVVFPLIKGNRLAPHIDGTSVAPPPLIPAPEGKSKNNSNGPRGGRNNNHGGRSRGGRRANKSTKEDKVLGEATVISAAAHSPSKAATPNTSRGPTRDSSFLVRDSSLVRESSFVNSKSGSDAHGSMQRLSHEGYSYATDTSTQGESNASPQSSSEEGSSSDGPNVQVNDKAQSSTQHVMTTRSKAGIYKPKAPYVGMAEKSSKNFETPASISTEPKTHFHTNTLLVSGLVLSQIVTVVAVTATCPLTLSTIAFQPTLICRGRKNESRKGFGKGFGIVASLLNASCGSLILGSSGRKLRSVRTHKMQQIKEGLWEILVVVRRWEDAVEPQDEGIPSTNIDTELSNVSAAGHGAVSNHDTQVRGGEEYSSSEHLQEHVRRRYKTKGCSSFRIYEDYTGL</sequence>
<name>A0A834TGJ5_9FABA</name>
<feature type="region of interest" description="Disordered" evidence="1">
    <location>
        <begin position="70"/>
        <end position="150"/>
    </location>
</feature>
<evidence type="ECO:0000313" key="3">
    <source>
        <dbReference type="Proteomes" id="UP000634136"/>
    </source>
</evidence>
<organism evidence="2 3">
    <name type="scientific">Senna tora</name>
    <dbReference type="NCBI Taxonomy" id="362788"/>
    <lineage>
        <taxon>Eukaryota</taxon>
        <taxon>Viridiplantae</taxon>
        <taxon>Streptophyta</taxon>
        <taxon>Embryophyta</taxon>
        <taxon>Tracheophyta</taxon>
        <taxon>Spermatophyta</taxon>
        <taxon>Magnoliopsida</taxon>
        <taxon>eudicotyledons</taxon>
        <taxon>Gunneridae</taxon>
        <taxon>Pentapetalae</taxon>
        <taxon>rosids</taxon>
        <taxon>fabids</taxon>
        <taxon>Fabales</taxon>
        <taxon>Fabaceae</taxon>
        <taxon>Caesalpinioideae</taxon>
        <taxon>Cassia clade</taxon>
        <taxon>Senna</taxon>
    </lineage>
</organism>
<accession>A0A834TGJ5</accession>
<comment type="caution">
    <text evidence="2">The sequence shown here is derived from an EMBL/GenBank/DDBJ whole genome shotgun (WGS) entry which is preliminary data.</text>
</comment>
<evidence type="ECO:0000256" key="1">
    <source>
        <dbReference type="SAM" id="MobiDB-lite"/>
    </source>
</evidence>
<reference evidence="2" key="1">
    <citation type="submission" date="2020-09" db="EMBL/GenBank/DDBJ databases">
        <title>Genome-Enabled Discovery of Anthraquinone Biosynthesis in Senna tora.</title>
        <authorList>
            <person name="Kang S.-H."/>
            <person name="Pandey R.P."/>
            <person name="Lee C.-M."/>
            <person name="Sim J.-S."/>
            <person name="Jeong J.-T."/>
            <person name="Choi B.-S."/>
            <person name="Jung M."/>
            <person name="Ginzburg D."/>
            <person name="Zhao K."/>
            <person name="Won S.Y."/>
            <person name="Oh T.-J."/>
            <person name="Yu Y."/>
            <person name="Kim N.-H."/>
            <person name="Lee O.R."/>
            <person name="Lee T.-H."/>
            <person name="Bashyal P."/>
            <person name="Kim T.-S."/>
            <person name="Lee W.-H."/>
            <person name="Kawkins C."/>
            <person name="Kim C.-K."/>
            <person name="Kim J.S."/>
            <person name="Ahn B.O."/>
            <person name="Rhee S.Y."/>
            <person name="Sohng J.K."/>
        </authorList>
    </citation>
    <scope>NUCLEOTIDE SEQUENCE</scope>
    <source>
        <tissue evidence="2">Leaf</tissue>
    </source>
</reference>
<dbReference type="EMBL" id="JAAIUW010000008">
    <property type="protein sequence ID" value="KAF7821787.1"/>
    <property type="molecule type" value="Genomic_DNA"/>
</dbReference>
<proteinExistence type="predicted"/>
<feature type="compositionally biased region" description="Low complexity" evidence="1">
    <location>
        <begin position="1"/>
        <end position="19"/>
    </location>
</feature>
<feature type="region of interest" description="Disordered" evidence="1">
    <location>
        <begin position="397"/>
        <end position="420"/>
    </location>
</feature>
<feature type="compositionally biased region" description="Low complexity" evidence="1">
    <location>
        <begin position="82"/>
        <end position="97"/>
    </location>
</feature>
<dbReference type="AlphaFoldDB" id="A0A834TGJ5"/>
<evidence type="ECO:0000313" key="2">
    <source>
        <dbReference type="EMBL" id="KAF7821787.1"/>
    </source>
</evidence>
<feature type="compositionally biased region" description="Low complexity" evidence="1">
    <location>
        <begin position="191"/>
        <end position="209"/>
    </location>
</feature>
<feature type="compositionally biased region" description="Polar residues" evidence="1">
    <location>
        <begin position="131"/>
        <end position="145"/>
    </location>
</feature>
<feature type="region of interest" description="Disordered" evidence="1">
    <location>
        <begin position="184"/>
        <end position="232"/>
    </location>
</feature>
<feature type="compositionally biased region" description="Polar residues" evidence="1">
    <location>
        <begin position="20"/>
        <end position="33"/>
    </location>
</feature>